<name>A0A453QEX5_AEGTS</name>
<evidence type="ECO:0000313" key="1">
    <source>
        <dbReference type="EnsemblPlants" id="AET7Gv20086500.1"/>
    </source>
</evidence>
<dbReference type="EnsemblPlants" id="AET7Gv20086500.1">
    <property type="protein sequence ID" value="AET7Gv20086500.1"/>
    <property type="gene ID" value="AET7Gv20086500"/>
</dbReference>
<reference evidence="2" key="1">
    <citation type="journal article" date="2014" name="Science">
        <title>Ancient hybridizations among the ancestral genomes of bread wheat.</title>
        <authorList>
            <consortium name="International Wheat Genome Sequencing Consortium,"/>
            <person name="Marcussen T."/>
            <person name="Sandve S.R."/>
            <person name="Heier L."/>
            <person name="Spannagl M."/>
            <person name="Pfeifer M."/>
            <person name="Jakobsen K.S."/>
            <person name="Wulff B.B."/>
            <person name="Steuernagel B."/>
            <person name="Mayer K.F."/>
            <person name="Olsen O.A."/>
        </authorList>
    </citation>
    <scope>NUCLEOTIDE SEQUENCE [LARGE SCALE GENOMIC DNA]</scope>
    <source>
        <strain evidence="2">cv. AL8/78</strain>
    </source>
</reference>
<accession>A0A453QEX5</accession>
<dbReference type="AlphaFoldDB" id="A0A453QEX5"/>
<evidence type="ECO:0000313" key="2">
    <source>
        <dbReference type="Proteomes" id="UP000015105"/>
    </source>
</evidence>
<reference evidence="1" key="4">
    <citation type="submission" date="2019-03" db="UniProtKB">
        <authorList>
            <consortium name="EnsemblPlants"/>
        </authorList>
    </citation>
    <scope>IDENTIFICATION</scope>
</reference>
<organism evidence="1 2">
    <name type="scientific">Aegilops tauschii subsp. strangulata</name>
    <name type="common">Goatgrass</name>
    <dbReference type="NCBI Taxonomy" id="200361"/>
    <lineage>
        <taxon>Eukaryota</taxon>
        <taxon>Viridiplantae</taxon>
        <taxon>Streptophyta</taxon>
        <taxon>Embryophyta</taxon>
        <taxon>Tracheophyta</taxon>
        <taxon>Spermatophyta</taxon>
        <taxon>Magnoliopsida</taxon>
        <taxon>Liliopsida</taxon>
        <taxon>Poales</taxon>
        <taxon>Poaceae</taxon>
        <taxon>BOP clade</taxon>
        <taxon>Pooideae</taxon>
        <taxon>Triticodae</taxon>
        <taxon>Triticeae</taxon>
        <taxon>Triticinae</taxon>
        <taxon>Aegilops</taxon>
    </lineage>
</organism>
<sequence>MHRMDQPDRETCRFFLNTHSLRLLVLPLFFRDNLLLSICCCHYIFACSCTKNEGCICCYPCCAKICRRNNAPA</sequence>
<keyword evidence="2" id="KW-1185">Reference proteome</keyword>
<reference evidence="2" key="2">
    <citation type="journal article" date="2017" name="Nat. Plants">
        <title>The Aegilops tauschii genome reveals multiple impacts of transposons.</title>
        <authorList>
            <person name="Zhao G."/>
            <person name="Zou C."/>
            <person name="Li K."/>
            <person name="Wang K."/>
            <person name="Li T."/>
            <person name="Gao L."/>
            <person name="Zhang X."/>
            <person name="Wang H."/>
            <person name="Yang Z."/>
            <person name="Liu X."/>
            <person name="Jiang W."/>
            <person name="Mao L."/>
            <person name="Kong X."/>
            <person name="Jiao Y."/>
            <person name="Jia J."/>
        </authorList>
    </citation>
    <scope>NUCLEOTIDE SEQUENCE [LARGE SCALE GENOMIC DNA]</scope>
    <source>
        <strain evidence="2">cv. AL8/78</strain>
    </source>
</reference>
<reference evidence="1" key="3">
    <citation type="journal article" date="2017" name="Nature">
        <title>Genome sequence of the progenitor of the wheat D genome Aegilops tauschii.</title>
        <authorList>
            <person name="Luo M.C."/>
            <person name="Gu Y.Q."/>
            <person name="Puiu D."/>
            <person name="Wang H."/>
            <person name="Twardziok S.O."/>
            <person name="Deal K.R."/>
            <person name="Huo N."/>
            <person name="Zhu T."/>
            <person name="Wang L."/>
            <person name="Wang Y."/>
            <person name="McGuire P.E."/>
            <person name="Liu S."/>
            <person name="Long H."/>
            <person name="Ramasamy R.K."/>
            <person name="Rodriguez J.C."/>
            <person name="Van S.L."/>
            <person name="Yuan L."/>
            <person name="Wang Z."/>
            <person name="Xia Z."/>
            <person name="Xiao L."/>
            <person name="Anderson O.D."/>
            <person name="Ouyang S."/>
            <person name="Liang Y."/>
            <person name="Zimin A.V."/>
            <person name="Pertea G."/>
            <person name="Qi P."/>
            <person name="Bennetzen J.L."/>
            <person name="Dai X."/>
            <person name="Dawson M.W."/>
            <person name="Muller H.G."/>
            <person name="Kugler K."/>
            <person name="Rivarola-Duarte L."/>
            <person name="Spannagl M."/>
            <person name="Mayer K.F.X."/>
            <person name="Lu F.H."/>
            <person name="Bevan M.W."/>
            <person name="Leroy P."/>
            <person name="Li P."/>
            <person name="You F.M."/>
            <person name="Sun Q."/>
            <person name="Liu Z."/>
            <person name="Lyons E."/>
            <person name="Wicker T."/>
            <person name="Salzberg S.L."/>
            <person name="Devos K.M."/>
            <person name="Dvorak J."/>
        </authorList>
    </citation>
    <scope>NUCLEOTIDE SEQUENCE [LARGE SCALE GENOMIC DNA]</scope>
    <source>
        <strain evidence="1">cv. AL8/78</strain>
    </source>
</reference>
<protein>
    <submittedName>
        <fullName evidence="1">Uncharacterized protein</fullName>
    </submittedName>
</protein>
<dbReference type="Proteomes" id="UP000015105">
    <property type="component" value="Chromosome 7D"/>
</dbReference>
<reference evidence="1" key="5">
    <citation type="journal article" date="2021" name="G3 (Bethesda)">
        <title>Aegilops tauschii genome assembly Aet v5.0 features greater sequence contiguity and improved annotation.</title>
        <authorList>
            <person name="Wang L."/>
            <person name="Zhu T."/>
            <person name="Rodriguez J.C."/>
            <person name="Deal K.R."/>
            <person name="Dubcovsky J."/>
            <person name="McGuire P.E."/>
            <person name="Lux T."/>
            <person name="Spannagl M."/>
            <person name="Mayer K.F.X."/>
            <person name="Baldrich P."/>
            <person name="Meyers B.C."/>
            <person name="Huo N."/>
            <person name="Gu Y.Q."/>
            <person name="Zhou H."/>
            <person name="Devos K.M."/>
            <person name="Bennetzen J.L."/>
            <person name="Unver T."/>
            <person name="Budak H."/>
            <person name="Gulick P.J."/>
            <person name="Galiba G."/>
            <person name="Kalapos B."/>
            <person name="Nelson D.R."/>
            <person name="Li P."/>
            <person name="You F.M."/>
            <person name="Luo M.C."/>
            <person name="Dvorak J."/>
        </authorList>
    </citation>
    <scope>NUCLEOTIDE SEQUENCE [LARGE SCALE GENOMIC DNA]</scope>
    <source>
        <strain evidence="1">cv. AL8/78</strain>
    </source>
</reference>
<dbReference type="Gramene" id="AET7Gv20086500.1">
    <property type="protein sequence ID" value="AET7Gv20086500.1"/>
    <property type="gene ID" value="AET7Gv20086500"/>
</dbReference>
<proteinExistence type="predicted"/>